<evidence type="ECO:0000313" key="6">
    <source>
        <dbReference type="EMBL" id="EGD11079.1"/>
    </source>
</evidence>
<organism evidence="6 7">
    <name type="scientific">Xanthomonas vesicatoria ATCC 35937</name>
    <dbReference type="NCBI Taxonomy" id="925775"/>
    <lineage>
        <taxon>Bacteria</taxon>
        <taxon>Pseudomonadati</taxon>
        <taxon>Pseudomonadota</taxon>
        <taxon>Gammaproteobacteria</taxon>
        <taxon>Lysobacterales</taxon>
        <taxon>Lysobacteraceae</taxon>
        <taxon>Xanthomonas</taxon>
    </lineage>
</organism>
<sequence length="307" mass="33204">MMVAASICETDTLELRHLRYFLAVAEEGNFTRAAARVGIGQPPLSQQIQALERTLGTPLFRRTHSGAELTPAGEAFLVEVRRVLADVERAAETARRVARGESGRLRLGFTASAAFNPVVPHLIRDFRRQWPQVELLLEETNTAGLLLALADGRLDAAFVRYGLSTPPDLQLLRFADEPMKIAVPTAHRLAAHNSAPLAALAGEPFILFPRSFGSSLYDEILAACRQSGVTLRITQEAPQMSSIVNLVAAELGVSVVPASTAQLQLPGVRYLDIEGQMPLARLALAVSPGALDTAPLVRHLWALAELL</sequence>
<dbReference type="GO" id="GO:0032993">
    <property type="term" value="C:protein-DNA complex"/>
    <property type="evidence" value="ECO:0007669"/>
    <property type="project" value="TreeGrafter"/>
</dbReference>
<dbReference type="PANTHER" id="PTHR30346:SF30">
    <property type="entry name" value="SMALL NEUTRAL PROTEASE REGULATORY PROTEIN"/>
    <property type="match status" value="1"/>
</dbReference>
<keyword evidence="4" id="KW-0804">Transcription</keyword>
<dbReference type="PROSITE" id="PS50931">
    <property type="entry name" value="HTH_LYSR"/>
    <property type="match status" value="1"/>
</dbReference>
<keyword evidence="2" id="KW-0805">Transcription regulation</keyword>
<dbReference type="InterPro" id="IPR005119">
    <property type="entry name" value="LysR_subst-bd"/>
</dbReference>
<dbReference type="Pfam" id="PF03466">
    <property type="entry name" value="LysR_substrate"/>
    <property type="match status" value="1"/>
</dbReference>
<keyword evidence="3" id="KW-0238">DNA-binding</keyword>
<evidence type="ECO:0000256" key="2">
    <source>
        <dbReference type="ARBA" id="ARBA00023015"/>
    </source>
</evidence>
<evidence type="ECO:0000256" key="3">
    <source>
        <dbReference type="ARBA" id="ARBA00023125"/>
    </source>
</evidence>
<evidence type="ECO:0000256" key="1">
    <source>
        <dbReference type="ARBA" id="ARBA00009437"/>
    </source>
</evidence>
<evidence type="ECO:0000313" key="7">
    <source>
        <dbReference type="Proteomes" id="UP000003299"/>
    </source>
</evidence>
<dbReference type="InterPro" id="IPR037410">
    <property type="entry name" value="BudR_PBP2"/>
</dbReference>
<dbReference type="PANTHER" id="PTHR30346">
    <property type="entry name" value="TRANSCRIPTIONAL DUAL REGULATOR HCAR-RELATED"/>
    <property type="match status" value="1"/>
</dbReference>
<reference evidence="6 7" key="1">
    <citation type="journal article" date="2011" name="BMC Genomics">
        <title>Comparative genomics reveals diversity among xanthomonads infecting tomato and pepper.</title>
        <authorList>
            <person name="Potnis N."/>
            <person name="Krasileva K."/>
            <person name="Chow V."/>
            <person name="Almeida N.F."/>
            <person name="Patil P.B."/>
            <person name="Ryan R.P."/>
            <person name="Sharlach M."/>
            <person name="Behlau F."/>
            <person name="Dow J.M."/>
            <person name="Momol M.T."/>
            <person name="White F.F."/>
            <person name="Preston J.F."/>
            <person name="Vinatzer B.A."/>
            <person name="Koebnik R."/>
            <person name="Setubal J.C."/>
            <person name="Norman D.J."/>
            <person name="Staskawicz B.J."/>
            <person name="Jones J.B."/>
        </authorList>
    </citation>
    <scope>NUCLEOTIDE SEQUENCE [LARGE SCALE GENOMIC DNA]</scope>
    <source>
        <strain evidence="6 7">ATCC 35937</strain>
    </source>
</reference>
<dbReference type="EMBL" id="AEQV01000013">
    <property type="protein sequence ID" value="EGD11079.1"/>
    <property type="molecule type" value="Genomic_DNA"/>
</dbReference>
<dbReference type="InterPro" id="IPR000847">
    <property type="entry name" value="LysR_HTH_N"/>
</dbReference>
<dbReference type="eggNOG" id="COG0583">
    <property type="taxonomic scope" value="Bacteria"/>
</dbReference>
<accession>F0B913</accession>
<comment type="caution">
    <text evidence="6">The sequence shown here is derived from an EMBL/GenBank/DDBJ whole genome shotgun (WGS) entry which is preliminary data.</text>
</comment>
<dbReference type="CDD" id="cd08451">
    <property type="entry name" value="PBP2_BudR"/>
    <property type="match status" value="1"/>
</dbReference>
<dbReference type="InterPro" id="IPR036388">
    <property type="entry name" value="WH-like_DNA-bd_sf"/>
</dbReference>
<dbReference type="InterPro" id="IPR036390">
    <property type="entry name" value="WH_DNA-bd_sf"/>
</dbReference>
<protein>
    <submittedName>
        <fullName evidence="6">Transcriptional regulator, LysR family</fullName>
    </submittedName>
</protein>
<dbReference type="SUPFAM" id="SSF46785">
    <property type="entry name" value="Winged helix' DNA-binding domain"/>
    <property type="match status" value="1"/>
</dbReference>
<evidence type="ECO:0000259" key="5">
    <source>
        <dbReference type="PROSITE" id="PS50931"/>
    </source>
</evidence>
<dbReference type="AlphaFoldDB" id="F0B913"/>
<gene>
    <name evidence="6" type="ORF">XVE_0638</name>
</gene>
<dbReference type="Proteomes" id="UP000003299">
    <property type="component" value="Unassembled WGS sequence"/>
</dbReference>
<name>F0B913_9XANT</name>
<dbReference type="GO" id="GO:0003677">
    <property type="term" value="F:DNA binding"/>
    <property type="evidence" value="ECO:0007669"/>
    <property type="project" value="UniProtKB-KW"/>
</dbReference>
<comment type="similarity">
    <text evidence="1">Belongs to the LysR transcriptional regulatory family.</text>
</comment>
<dbReference type="Gene3D" id="1.10.10.10">
    <property type="entry name" value="Winged helix-like DNA-binding domain superfamily/Winged helix DNA-binding domain"/>
    <property type="match status" value="1"/>
</dbReference>
<feature type="domain" description="HTH lysR-type" evidence="5">
    <location>
        <begin position="13"/>
        <end position="70"/>
    </location>
</feature>
<dbReference type="GO" id="GO:0003700">
    <property type="term" value="F:DNA-binding transcription factor activity"/>
    <property type="evidence" value="ECO:0007669"/>
    <property type="project" value="InterPro"/>
</dbReference>
<dbReference type="FunFam" id="1.10.10.10:FF:000001">
    <property type="entry name" value="LysR family transcriptional regulator"/>
    <property type="match status" value="1"/>
</dbReference>
<dbReference type="PRINTS" id="PR00039">
    <property type="entry name" value="HTHLYSR"/>
</dbReference>
<proteinExistence type="inferred from homology"/>
<dbReference type="Pfam" id="PF00126">
    <property type="entry name" value="HTH_1"/>
    <property type="match status" value="1"/>
</dbReference>
<dbReference type="SUPFAM" id="SSF53850">
    <property type="entry name" value="Periplasmic binding protein-like II"/>
    <property type="match status" value="1"/>
</dbReference>
<evidence type="ECO:0000256" key="4">
    <source>
        <dbReference type="ARBA" id="ARBA00023163"/>
    </source>
</evidence>
<dbReference type="Gene3D" id="3.40.190.10">
    <property type="entry name" value="Periplasmic binding protein-like II"/>
    <property type="match status" value="2"/>
</dbReference>